<protein>
    <recommendedName>
        <fullName evidence="5">Putative 3-methyladenine DNA glycosylase</fullName>
        <ecNumber evidence="5">3.2.2.-</ecNumber>
    </recommendedName>
</protein>
<dbReference type="RefSeq" id="WP_116026265.1">
    <property type="nucleotide sequence ID" value="NZ_QTTT01000001.1"/>
</dbReference>
<dbReference type="EMBL" id="QTTT01000001">
    <property type="protein sequence ID" value="REF01201.1"/>
    <property type="molecule type" value="Genomic_DNA"/>
</dbReference>
<evidence type="ECO:0000313" key="7">
    <source>
        <dbReference type="Proteomes" id="UP000256661"/>
    </source>
</evidence>
<accession>A0A3D9T2X7</accession>
<dbReference type="PANTHER" id="PTHR10429:SF0">
    <property type="entry name" value="DNA-3-METHYLADENINE GLYCOSYLASE"/>
    <property type="match status" value="1"/>
</dbReference>
<dbReference type="GO" id="GO:0003677">
    <property type="term" value="F:DNA binding"/>
    <property type="evidence" value="ECO:0007669"/>
    <property type="project" value="InterPro"/>
</dbReference>
<dbReference type="GO" id="GO:0006284">
    <property type="term" value="P:base-excision repair"/>
    <property type="evidence" value="ECO:0007669"/>
    <property type="project" value="InterPro"/>
</dbReference>
<dbReference type="InterPro" id="IPR036995">
    <property type="entry name" value="MPG_sf"/>
</dbReference>
<dbReference type="Proteomes" id="UP000256661">
    <property type="component" value="Unassembled WGS sequence"/>
</dbReference>
<name>A0A3D9T2X7_9ACTN</name>
<dbReference type="GO" id="GO:0003905">
    <property type="term" value="F:alkylbase DNA N-glycosylase activity"/>
    <property type="evidence" value="ECO:0007669"/>
    <property type="project" value="InterPro"/>
</dbReference>
<evidence type="ECO:0000256" key="5">
    <source>
        <dbReference type="HAMAP-Rule" id="MF_00527"/>
    </source>
</evidence>
<evidence type="ECO:0000256" key="2">
    <source>
        <dbReference type="ARBA" id="ARBA00022763"/>
    </source>
</evidence>
<keyword evidence="7" id="KW-1185">Reference proteome</keyword>
<gene>
    <name evidence="6" type="ORF">DFJ69_6805</name>
</gene>
<dbReference type="CDD" id="cd00540">
    <property type="entry name" value="AAG"/>
    <property type="match status" value="1"/>
</dbReference>
<dbReference type="Pfam" id="PF02245">
    <property type="entry name" value="Pur_DNA_glyco"/>
    <property type="match status" value="1"/>
</dbReference>
<evidence type="ECO:0000256" key="1">
    <source>
        <dbReference type="ARBA" id="ARBA00009232"/>
    </source>
</evidence>
<keyword evidence="4 5" id="KW-0234">DNA repair</keyword>
<dbReference type="FunFam" id="3.10.300.10:FF:000001">
    <property type="entry name" value="Putative 3-methyladenine DNA glycosylase"/>
    <property type="match status" value="1"/>
</dbReference>
<proteinExistence type="inferred from homology"/>
<reference evidence="6 7" key="1">
    <citation type="submission" date="2018-08" db="EMBL/GenBank/DDBJ databases">
        <title>Sequencing the genomes of 1000 actinobacteria strains.</title>
        <authorList>
            <person name="Klenk H.-P."/>
        </authorList>
    </citation>
    <scope>NUCLEOTIDE SEQUENCE [LARGE SCALE GENOMIC DNA]</scope>
    <source>
        <strain evidence="6 7">DSM 43927</strain>
    </source>
</reference>
<comment type="similarity">
    <text evidence="1 5">Belongs to the DNA glycosylase MPG family.</text>
</comment>
<dbReference type="AlphaFoldDB" id="A0A3D9T2X7"/>
<evidence type="ECO:0000256" key="4">
    <source>
        <dbReference type="ARBA" id="ARBA00023204"/>
    </source>
</evidence>
<dbReference type="PANTHER" id="PTHR10429">
    <property type="entry name" value="DNA-3-METHYLADENINE GLYCOSYLASE"/>
    <property type="match status" value="1"/>
</dbReference>
<dbReference type="OrthoDB" id="9794313at2"/>
<comment type="caution">
    <text evidence="6">The sequence shown here is derived from an EMBL/GenBank/DDBJ whole genome shotgun (WGS) entry which is preliminary data.</text>
</comment>
<evidence type="ECO:0000313" key="6">
    <source>
        <dbReference type="EMBL" id="REF01201.1"/>
    </source>
</evidence>
<dbReference type="InterPro" id="IPR003180">
    <property type="entry name" value="MPG"/>
</dbReference>
<dbReference type="NCBIfam" id="TIGR00567">
    <property type="entry name" value="3mg"/>
    <property type="match status" value="1"/>
</dbReference>
<sequence length="209" mass="23008">MSDVLARDFFDRPVEEVAPALLGQVFAHRTEQGEVSLRLTEVEAYAGPLDPASHSYRGRTPRNAVMWGPPGHAYVYFTYGMHYCVNLVCGPEDTASAVLLRAGEIVDGRDVAVARRPRSSPRDLARGPARLCQALGIAREQNGLDVCAADSPLRILAGEPARPTDFRTGPRVGVNAAQNVPWRFWIDGEPSVSQYRLHVPRRRKHAGRA</sequence>
<dbReference type="NCBIfam" id="NF002003">
    <property type="entry name" value="PRK00802.1-3"/>
    <property type="match status" value="1"/>
</dbReference>
<evidence type="ECO:0000256" key="3">
    <source>
        <dbReference type="ARBA" id="ARBA00022801"/>
    </source>
</evidence>
<dbReference type="SUPFAM" id="SSF50486">
    <property type="entry name" value="FMT C-terminal domain-like"/>
    <property type="match status" value="1"/>
</dbReference>
<dbReference type="HAMAP" id="MF_00527">
    <property type="entry name" value="3MGH"/>
    <property type="match status" value="1"/>
</dbReference>
<keyword evidence="2 5" id="KW-0227">DNA damage</keyword>
<dbReference type="EC" id="3.2.2.-" evidence="5"/>
<keyword evidence="3 5" id="KW-0378">Hydrolase</keyword>
<dbReference type="InterPro" id="IPR011034">
    <property type="entry name" value="Formyl_transferase-like_C_sf"/>
</dbReference>
<dbReference type="Gene3D" id="3.10.300.10">
    <property type="entry name" value="Methylpurine-DNA glycosylase (MPG)"/>
    <property type="match status" value="1"/>
</dbReference>
<organism evidence="6 7">
    <name type="scientific">Thermomonospora umbrina</name>
    <dbReference type="NCBI Taxonomy" id="111806"/>
    <lineage>
        <taxon>Bacteria</taxon>
        <taxon>Bacillati</taxon>
        <taxon>Actinomycetota</taxon>
        <taxon>Actinomycetes</taxon>
        <taxon>Streptosporangiales</taxon>
        <taxon>Thermomonosporaceae</taxon>
        <taxon>Thermomonospora</taxon>
    </lineage>
</organism>